<protein>
    <recommendedName>
        <fullName evidence="3">HTH CENPB-type domain-containing protein</fullName>
    </recommendedName>
</protein>
<evidence type="ECO:0000259" key="3">
    <source>
        <dbReference type="PROSITE" id="PS51253"/>
    </source>
</evidence>
<dbReference type="GO" id="GO:0003677">
    <property type="term" value="F:DNA binding"/>
    <property type="evidence" value="ECO:0007669"/>
    <property type="project" value="UniProtKB-KW"/>
</dbReference>
<keyword evidence="5" id="KW-1185">Reference proteome</keyword>
<proteinExistence type="predicted"/>
<dbReference type="Pfam" id="PF09607">
    <property type="entry name" value="BrkDBD"/>
    <property type="match status" value="1"/>
</dbReference>
<keyword evidence="1" id="KW-0238">DNA-binding</keyword>
<dbReference type="Ensembl" id="ENSLLET00000018426.1">
    <property type="protein sequence ID" value="ENSLLEP00000017734.1"/>
    <property type="gene ID" value="ENSLLEG00000011128.1"/>
</dbReference>
<dbReference type="InterPro" id="IPR006600">
    <property type="entry name" value="HTH_CenpB_DNA-bd_dom"/>
</dbReference>
<evidence type="ECO:0000313" key="4">
    <source>
        <dbReference type="Ensembl" id="ENSLLEP00000017734.1"/>
    </source>
</evidence>
<dbReference type="Gene3D" id="1.10.10.60">
    <property type="entry name" value="Homeodomain-like"/>
    <property type="match status" value="1"/>
</dbReference>
<reference evidence="4" key="2">
    <citation type="submission" date="2025-09" db="UniProtKB">
        <authorList>
            <consortium name="Ensembl"/>
        </authorList>
    </citation>
    <scope>IDENTIFICATION</scope>
</reference>
<dbReference type="Proteomes" id="UP000694569">
    <property type="component" value="Unplaced"/>
</dbReference>
<dbReference type="PANTHER" id="PTHR19303:SF74">
    <property type="entry name" value="POGO TRANSPOSABLE ELEMENT WITH KRAB DOMAIN"/>
    <property type="match status" value="1"/>
</dbReference>
<reference evidence="4" key="1">
    <citation type="submission" date="2025-08" db="UniProtKB">
        <authorList>
            <consortium name="Ensembl"/>
        </authorList>
    </citation>
    <scope>IDENTIFICATION</scope>
</reference>
<dbReference type="GeneTree" id="ENSGT00440000039028"/>
<feature type="region of interest" description="Disordered" evidence="2">
    <location>
        <begin position="1"/>
        <end position="20"/>
    </location>
</feature>
<dbReference type="PANTHER" id="PTHR19303">
    <property type="entry name" value="TRANSPOSON"/>
    <property type="match status" value="1"/>
</dbReference>
<evidence type="ECO:0000256" key="2">
    <source>
        <dbReference type="SAM" id="MobiDB-lite"/>
    </source>
</evidence>
<dbReference type="PROSITE" id="PS51253">
    <property type="entry name" value="HTH_CENPB"/>
    <property type="match status" value="1"/>
</dbReference>
<dbReference type="InterPro" id="IPR009057">
    <property type="entry name" value="Homeodomain-like_sf"/>
</dbReference>
<dbReference type="InterPro" id="IPR050863">
    <property type="entry name" value="CenT-Element_Derived"/>
</dbReference>
<accession>A0A8C5MRZ9</accession>
<evidence type="ECO:0000313" key="5">
    <source>
        <dbReference type="Proteomes" id="UP000694569"/>
    </source>
</evidence>
<dbReference type="OrthoDB" id="2162928at2759"/>
<dbReference type="AlphaFoldDB" id="A0A8C5MRZ9"/>
<dbReference type="InterPro" id="IPR018586">
    <property type="entry name" value="Brinker_DNA-bd"/>
</dbReference>
<dbReference type="Pfam" id="PF03184">
    <property type="entry name" value="DDE_1"/>
    <property type="match status" value="1"/>
</dbReference>
<dbReference type="SUPFAM" id="SSF46689">
    <property type="entry name" value="Homeodomain-like"/>
    <property type="match status" value="1"/>
</dbReference>
<evidence type="ECO:0000256" key="1">
    <source>
        <dbReference type="ARBA" id="ARBA00023125"/>
    </source>
</evidence>
<dbReference type="SMART" id="SM00674">
    <property type="entry name" value="CENPB"/>
    <property type="match status" value="1"/>
</dbReference>
<name>A0A8C5MRZ9_9ANUR</name>
<organism evidence="4 5">
    <name type="scientific">Leptobrachium leishanense</name>
    <name type="common">Leishan spiny toad</name>
    <dbReference type="NCBI Taxonomy" id="445787"/>
    <lineage>
        <taxon>Eukaryota</taxon>
        <taxon>Metazoa</taxon>
        <taxon>Chordata</taxon>
        <taxon>Craniata</taxon>
        <taxon>Vertebrata</taxon>
        <taxon>Euteleostomi</taxon>
        <taxon>Amphibia</taxon>
        <taxon>Batrachia</taxon>
        <taxon>Anura</taxon>
        <taxon>Pelobatoidea</taxon>
        <taxon>Megophryidae</taxon>
        <taxon>Leptobrachium</taxon>
    </lineage>
</organism>
<sequence>PHPLQHGRTHAVQDRAGTPTARHLGPLNPCWIRSWGKYPCEKFNRYGMAFFLKSLFFIMLEMDPATPNPESKTKRRSYDAGFKLKVVSRAEESNNSIASREFCFDEKQVREWRKTKADLEKIPKTKKARRGAKTSYGALEAELHTWVMECRQNGYCVTRMGIRLRAKDDKLKAPGIENFVASAGWCTRFMNRFSLCLRQRTKISQKLPKDLDEKVMSFHSFIIKQRRIHDYDLGDIGNMDETPMTFDLPSNKTVASLGEKTIFLRTTGNEKNHFTVVLSCLANGTKLRPVIIFKRKTLPKKVKFPPRITVRTHGKGWMDEDGTKKWIEEIWNGRPGAALKKKPSLLVWDMFRAHTSDDIKQLAKSSQVTLAVIPGGLTSVLQPLDVCLNKPFKDRVRKMWHEWMSSGQAQLTKVGNLQKPEIELIAKCVRDALEEIPEEMVQRAFKKCGISNAMDGSEDSALYENDSSDGDVCETTISNTVYAIFTTPDPLTYLQAMTFSIQK</sequence>
<dbReference type="GO" id="GO:0005634">
    <property type="term" value="C:nucleus"/>
    <property type="evidence" value="ECO:0007669"/>
    <property type="project" value="TreeGrafter"/>
</dbReference>
<dbReference type="InterPro" id="IPR004875">
    <property type="entry name" value="DDE_SF_endonuclease_dom"/>
</dbReference>
<dbReference type="Pfam" id="PF03221">
    <property type="entry name" value="HTH_Tnp_Tc5"/>
    <property type="match status" value="1"/>
</dbReference>
<feature type="domain" description="HTH CENPB-type" evidence="3">
    <location>
        <begin position="127"/>
        <end position="199"/>
    </location>
</feature>